<name>X1RDX8_9ZZZZ</name>
<dbReference type="InterPro" id="IPR001509">
    <property type="entry name" value="Epimerase_deHydtase"/>
</dbReference>
<dbReference type="AlphaFoldDB" id="X1RDX8"/>
<comment type="caution">
    <text evidence="3">The sequence shown here is derived from an EMBL/GenBank/DDBJ whole genome shotgun (WGS) entry which is preliminary data.</text>
</comment>
<dbReference type="Pfam" id="PF01370">
    <property type="entry name" value="Epimerase"/>
    <property type="match status" value="1"/>
</dbReference>
<organism evidence="3">
    <name type="scientific">marine sediment metagenome</name>
    <dbReference type="NCBI Taxonomy" id="412755"/>
    <lineage>
        <taxon>unclassified sequences</taxon>
        <taxon>metagenomes</taxon>
        <taxon>ecological metagenomes</taxon>
    </lineage>
</organism>
<reference evidence="3" key="1">
    <citation type="journal article" date="2014" name="Front. Microbiol.">
        <title>High frequency of phylogenetically diverse reductive dehalogenase-homologous genes in deep subseafloor sedimentary metagenomes.</title>
        <authorList>
            <person name="Kawai M."/>
            <person name="Futagami T."/>
            <person name="Toyoda A."/>
            <person name="Takaki Y."/>
            <person name="Nishi S."/>
            <person name="Hori S."/>
            <person name="Arai W."/>
            <person name="Tsubouchi T."/>
            <person name="Morono Y."/>
            <person name="Uchiyama I."/>
            <person name="Ito T."/>
            <person name="Fujiyama A."/>
            <person name="Inagaki F."/>
            <person name="Takami H."/>
        </authorList>
    </citation>
    <scope>NUCLEOTIDE SEQUENCE</scope>
    <source>
        <strain evidence="3">Expedition CK06-06</strain>
    </source>
</reference>
<dbReference type="EMBL" id="BARW01014690">
    <property type="protein sequence ID" value="GAI78788.1"/>
    <property type="molecule type" value="Genomic_DNA"/>
</dbReference>
<dbReference type="PANTHER" id="PTHR43000">
    <property type="entry name" value="DTDP-D-GLUCOSE 4,6-DEHYDRATASE-RELATED"/>
    <property type="match status" value="1"/>
</dbReference>
<evidence type="ECO:0000313" key="3">
    <source>
        <dbReference type="EMBL" id="GAI78788.1"/>
    </source>
</evidence>
<gene>
    <name evidence="3" type="ORF">S12H4_25971</name>
</gene>
<dbReference type="InterPro" id="IPR036291">
    <property type="entry name" value="NAD(P)-bd_dom_sf"/>
</dbReference>
<dbReference type="SUPFAM" id="SSF51735">
    <property type="entry name" value="NAD(P)-binding Rossmann-fold domains"/>
    <property type="match status" value="1"/>
</dbReference>
<proteinExistence type="inferred from homology"/>
<protein>
    <recommendedName>
        <fullName evidence="2">NAD-dependent epimerase/dehydratase domain-containing protein</fullName>
    </recommendedName>
</protein>
<sequence>MKVLITGGAGFIGSNVADGLLEKGYEVIIVDDLSNGKKENVPEEAKFYKCDIRDKKLYSIFEEEKPDIVIHNAAQLSVR</sequence>
<evidence type="ECO:0000259" key="2">
    <source>
        <dbReference type="Pfam" id="PF01370"/>
    </source>
</evidence>
<accession>X1RDX8</accession>
<dbReference type="Gene3D" id="3.40.50.720">
    <property type="entry name" value="NAD(P)-binding Rossmann-like Domain"/>
    <property type="match status" value="1"/>
</dbReference>
<feature type="domain" description="NAD-dependent epimerase/dehydratase" evidence="2">
    <location>
        <begin position="3"/>
        <end position="77"/>
    </location>
</feature>
<feature type="non-terminal residue" evidence="3">
    <location>
        <position position="79"/>
    </location>
</feature>
<comment type="similarity">
    <text evidence="1">Belongs to the NAD(P)-dependent epimerase/dehydratase family.</text>
</comment>
<evidence type="ECO:0000256" key="1">
    <source>
        <dbReference type="ARBA" id="ARBA00007637"/>
    </source>
</evidence>